<proteinExistence type="predicted"/>
<evidence type="ECO:0000313" key="1">
    <source>
        <dbReference type="EMBL" id="OAD75946.1"/>
    </source>
</evidence>
<dbReference type="RefSeq" id="XP_018293986.1">
    <property type="nucleotide sequence ID" value="XM_018430899.1"/>
</dbReference>
<dbReference type="OrthoDB" id="2290935at2759"/>
<reference evidence="2" key="1">
    <citation type="submission" date="2015-06" db="EMBL/GenBank/DDBJ databases">
        <title>Expansion of signal transduction pathways in fungi by whole-genome duplication.</title>
        <authorList>
            <consortium name="DOE Joint Genome Institute"/>
            <person name="Corrochano L.M."/>
            <person name="Kuo A."/>
            <person name="Marcet-Houben M."/>
            <person name="Polaino S."/>
            <person name="Salamov A."/>
            <person name="Villalobos J.M."/>
            <person name="Alvarez M.I."/>
            <person name="Avalos J."/>
            <person name="Benito E.P."/>
            <person name="Benoit I."/>
            <person name="Burger G."/>
            <person name="Camino L.P."/>
            <person name="Canovas D."/>
            <person name="Cerda-Olmedo E."/>
            <person name="Cheng J.-F."/>
            <person name="Dominguez A."/>
            <person name="Elias M."/>
            <person name="Eslava A.P."/>
            <person name="Glaser F."/>
            <person name="Grimwood J."/>
            <person name="Gutierrez G."/>
            <person name="Heitman J."/>
            <person name="Henrissat B."/>
            <person name="Iturriaga E.A."/>
            <person name="Lang B.F."/>
            <person name="Lavin J.L."/>
            <person name="Lee S."/>
            <person name="Li W."/>
            <person name="Lindquist E."/>
            <person name="Lopez-Garcia S."/>
            <person name="Luque E.M."/>
            <person name="Marcos A.T."/>
            <person name="Martin J."/>
            <person name="McCluskey K."/>
            <person name="Medina H.R."/>
            <person name="Miralles-Duran A."/>
            <person name="Miyazaki A."/>
            <person name="Munoz-Torres E."/>
            <person name="Oguiza J.A."/>
            <person name="Ohm R."/>
            <person name="Olmedo M."/>
            <person name="Orejas M."/>
            <person name="Ortiz-Castellanos L."/>
            <person name="Pisabarro A.G."/>
            <person name="Rodriguez-Romero J."/>
            <person name="Ruiz-Herrera J."/>
            <person name="Ruiz-Vazquez R."/>
            <person name="Sanz C."/>
            <person name="Schackwitz W."/>
            <person name="Schmutz J."/>
            <person name="Shahriari M."/>
            <person name="Shelest E."/>
            <person name="Silva-Franco F."/>
            <person name="Soanes D."/>
            <person name="Syed K."/>
            <person name="Tagua V.G."/>
            <person name="Talbot N.J."/>
            <person name="Thon M."/>
            <person name="De vries R.P."/>
            <person name="Wiebenga A."/>
            <person name="Yadav J.S."/>
            <person name="Braun E.L."/>
            <person name="Baker S."/>
            <person name="Garre V."/>
            <person name="Horwitz B."/>
            <person name="Torres-Martinez S."/>
            <person name="Idnurm A."/>
            <person name="Herrera-Estrella A."/>
            <person name="Gabaldon T."/>
            <person name="Grigoriev I.V."/>
        </authorList>
    </citation>
    <scope>NUCLEOTIDE SEQUENCE [LARGE SCALE GENOMIC DNA]</scope>
    <source>
        <strain evidence="2">NRRL 1555(-)</strain>
    </source>
</reference>
<accession>A0A162Q040</accession>
<evidence type="ECO:0000313" key="2">
    <source>
        <dbReference type="Proteomes" id="UP000077315"/>
    </source>
</evidence>
<dbReference type="Proteomes" id="UP000077315">
    <property type="component" value="Unassembled WGS sequence"/>
</dbReference>
<name>A0A162Q040_PHYB8</name>
<dbReference type="GeneID" id="28991805"/>
<dbReference type="EMBL" id="KV440976">
    <property type="protein sequence ID" value="OAD75946.1"/>
    <property type="molecule type" value="Genomic_DNA"/>
</dbReference>
<dbReference type="InParanoid" id="A0A162Q040"/>
<dbReference type="STRING" id="763407.A0A162Q040"/>
<keyword evidence="2" id="KW-1185">Reference proteome</keyword>
<dbReference type="AlphaFoldDB" id="A0A162Q040"/>
<gene>
    <name evidence="1" type="ORF">PHYBLDRAFT_142929</name>
</gene>
<organism evidence="1 2">
    <name type="scientific">Phycomyces blakesleeanus (strain ATCC 8743b / DSM 1359 / FGSC 10004 / NBRC 33097 / NRRL 1555)</name>
    <dbReference type="NCBI Taxonomy" id="763407"/>
    <lineage>
        <taxon>Eukaryota</taxon>
        <taxon>Fungi</taxon>
        <taxon>Fungi incertae sedis</taxon>
        <taxon>Mucoromycota</taxon>
        <taxon>Mucoromycotina</taxon>
        <taxon>Mucoromycetes</taxon>
        <taxon>Mucorales</taxon>
        <taxon>Phycomycetaceae</taxon>
        <taxon>Phycomyces</taxon>
    </lineage>
</organism>
<sequence>MAEKCLILCLKNQLENMRNAHLSATPLLLMSSQSVSAAIPGLILKENTSTISHESTDGNNNTDLGNSMSEIESSTSTLVFNFSQPSPVPSNNDAKNLEFMKIINDFGISQQAYEKLAAHLNSILGMSTEITYRVCTSYLGKKLLKCFSSIEETVYDVCQNRCIMFNDAEEVACKHCDEARYKNNKTDKDGIPIAEKTMVQIPLARQIALSLANSDTRHEMIYRHNHKQKADDSKADIFDGHAYQSIKHLFSSENDVAISLAVDGFVPHNILGSITILHATVHNLPPMVHYEKSWMLQIVMITGPFTPLDFWSFLKPTLADLKVLQEERMVVIIPTLTICAKVHVLVVTGDIPAVAKLAYTTMRTLESFQNFDPASLSSKGLVGQSPFSSLASFTGPLFFTLDKMHGLCHEIGKQIWRLIGGKYGIKHSLFLPVNVLKEISVAMAATRKTIPTSFHGSWRNISKYSGYFKAVDWADFLLFIVPTLVAKCVRDTTSRETLLGLVQACNLLMSWELSAKEQISIKRYV</sequence>
<protein>
    <submittedName>
        <fullName evidence="1">Uncharacterized protein</fullName>
    </submittedName>
</protein>
<dbReference type="VEuPathDB" id="FungiDB:PHYBLDRAFT_142929"/>